<sequence>MSSLPAATKDVSDHPGKNAVTSPTERDVMQKDVDRKMRFYGVIEAFRNGKMPDNAQIDETLRYVEAHSPVDEGKLSAEGRKLIADTRDIIETARLLVKEKNADELFQNFVYHTMYVDPTKGKIEGDILPVDKETAKADAQQAVVHLRTLLTLFLTNAEFRKLLSDIGLIGRDMFATGAAKVAEATRPDPERMAQVDDAAPSDQWIGADGKVHGTDETPALQLNLPGGRSIIQHPKEDLGTGATVRDADGNETSGAEAADKAAAKKDQVIEQGTQEARAHAQDVQGEVQANAPEDDQGAQADVAKRSLKDKLRGFKDRIPQEHKDRFNEQKGKVKDFFDEQFPEERRDQFIWRMKKVVVECQKHDDYQAAMNWFLNFLETYSAHGKTLAGTGTQSAGQVAEDPALKQAVSELRTLLERFANNTSLDGIINACQDLYNDAQNDAALRGWFEKLDGFVRRTLLQPGYVLQPQYNDEGRALIDDGKGFFDNKYKSHKDNLFDQIQAWFVAFGDDRLNKRFGEDWSRLTKDILFDDEGNLQFKPHLWNDIRSVILPQIIDQVGYVPIPRVEYTDNTIDLVIENLTLQGKNLFPNIVEIEAQNYVKFSPYSTIPDEHYHNFTFTLGQIQADMRDVAFYFKKKTGFPKLSDKGLADVVLGGSGLTATVHIASAGKDSSSVFHVKDVHVKIDTLKFAIRDSKHDLLYKTLAPLATGLIKKQIQKAVQEAIRTGLEYVDGQLVGVRDRMREAKTTEGQSRTQVLKELFQKKKDEAASKTSKNDSKFQIVTNRNSELLPNVGYEGGWINRQADRVDAAAAGKGWHSPAFSIISPTATLNTPKA</sequence>
<dbReference type="Pfam" id="PF14613">
    <property type="entry name" value="HAM1_C"/>
    <property type="match status" value="1"/>
</dbReference>
<name>A0A167JJF9_CALVF</name>
<dbReference type="GO" id="GO:0008289">
    <property type="term" value="F:lipid binding"/>
    <property type="evidence" value="ECO:0007669"/>
    <property type="project" value="InterPro"/>
</dbReference>
<feature type="region of interest" description="Disordered" evidence="1">
    <location>
        <begin position="1"/>
        <end position="28"/>
    </location>
</feature>
<proteinExistence type="predicted"/>
<dbReference type="InterPro" id="IPR027842">
    <property type="entry name" value="HAM1-like_C"/>
</dbReference>
<dbReference type="Pfam" id="PF19343">
    <property type="entry name" value="HAM1_N"/>
    <property type="match status" value="1"/>
</dbReference>
<dbReference type="PANTHER" id="PTHR31138:SF1">
    <property type="entry name" value="PDZ DOMAIN-CONTAINING PROTEIN"/>
    <property type="match status" value="1"/>
</dbReference>
<dbReference type="PANTHER" id="PTHR31138">
    <property type="entry name" value="CHROMOSOME 19, WHOLE GENOME SHOTGUN SEQUENCE"/>
    <property type="match status" value="1"/>
</dbReference>
<feature type="domain" description="HAM1-like C-terminal" evidence="2">
    <location>
        <begin position="681"/>
        <end position="829"/>
    </location>
</feature>
<dbReference type="AlphaFoldDB" id="A0A167JJF9"/>
<organism evidence="4 5">
    <name type="scientific">Calocera viscosa (strain TUFC12733)</name>
    <dbReference type="NCBI Taxonomy" id="1330018"/>
    <lineage>
        <taxon>Eukaryota</taxon>
        <taxon>Fungi</taxon>
        <taxon>Dikarya</taxon>
        <taxon>Basidiomycota</taxon>
        <taxon>Agaricomycotina</taxon>
        <taxon>Dacrymycetes</taxon>
        <taxon>Dacrymycetales</taxon>
        <taxon>Dacrymycetaceae</taxon>
        <taxon>Calocera</taxon>
    </lineage>
</organism>
<feature type="region of interest" description="Disordered" evidence="1">
    <location>
        <begin position="232"/>
        <end position="262"/>
    </location>
</feature>
<reference evidence="4 5" key="1">
    <citation type="journal article" date="2016" name="Mol. Biol. Evol.">
        <title>Comparative Genomics of Early-Diverging Mushroom-Forming Fungi Provides Insights into the Origins of Lignocellulose Decay Capabilities.</title>
        <authorList>
            <person name="Nagy L.G."/>
            <person name="Riley R."/>
            <person name="Tritt A."/>
            <person name="Adam C."/>
            <person name="Daum C."/>
            <person name="Floudas D."/>
            <person name="Sun H."/>
            <person name="Yadav J.S."/>
            <person name="Pangilinan J."/>
            <person name="Larsson K.H."/>
            <person name="Matsuura K."/>
            <person name="Barry K."/>
            <person name="Labutti K."/>
            <person name="Kuo R."/>
            <person name="Ohm R.A."/>
            <person name="Bhattacharya S.S."/>
            <person name="Shirouzu T."/>
            <person name="Yoshinaga Y."/>
            <person name="Martin F.M."/>
            <person name="Grigoriev I.V."/>
            <person name="Hibbett D.S."/>
        </authorList>
    </citation>
    <scope>NUCLEOTIDE SEQUENCE [LARGE SCALE GENOMIC DNA]</scope>
    <source>
        <strain evidence="4 5">TUFC12733</strain>
    </source>
</reference>
<evidence type="ECO:0000259" key="2">
    <source>
        <dbReference type="Pfam" id="PF14613"/>
    </source>
</evidence>
<keyword evidence="5" id="KW-1185">Reference proteome</keyword>
<evidence type="ECO:0000259" key="3">
    <source>
        <dbReference type="Pfam" id="PF19343"/>
    </source>
</evidence>
<dbReference type="OrthoDB" id="19394at2759"/>
<protein>
    <submittedName>
        <fullName evidence="4">Uncharacterized protein</fullName>
    </submittedName>
</protein>
<dbReference type="STRING" id="1330018.A0A167JJF9"/>
<gene>
    <name evidence="4" type="ORF">CALVIDRAFT_539829</name>
</gene>
<evidence type="ECO:0000256" key="1">
    <source>
        <dbReference type="SAM" id="MobiDB-lite"/>
    </source>
</evidence>
<dbReference type="InterPro" id="IPR017943">
    <property type="entry name" value="Bactericidal_perm-incr_a/b_dom"/>
</dbReference>
<evidence type="ECO:0000313" key="5">
    <source>
        <dbReference type="Proteomes" id="UP000076738"/>
    </source>
</evidence>
<dbReference type="InterPro" id="IPR045967">
    <property type="entry name" value="HAM1-like_N"/>
</dbReference>
<dbReference type="SUPFAM" id="SSF55394">
    <property type="entry name" value="Bactericidal permeability-increasing protein, BPI"/>
    <property type="match status" value="1"/>
</dbReference>
<accession>A0A167JJF9</accession>
<dbReference type="EMBL" id="KV417300">
    <property type="protein sequence ID" value="KZO93654.1"/>
    <property type="molecule type" value="Genomic_DNA"/>
</dbReference>
<dbReference type="Proteomes" id="UP000076738">
    <property type="component" value="Unassembled WGS sequence"/>
</dbReference>
<feature type="domain" description="HAM1-like N-terminal" evidence="3">
    <location>
        <begin position="16"/>
        <end position="669"/>
    </location>
</feature>
<dbReference type="Gene3D" id="3.15.10.10">
    <property type="entry name" value="Bactericidal permeability-increasing protein, domain 1"/>
    <property type="match status" value="1"/>
</dbReference>
<evidence type="ECO:0000313" key="4">
    <source>
        <dbReference type="EMBL" id="KZO93654.1"/>
    </source>
</evidence>